<protein>
    <submittedName>
        <fullName evidence="1">Uncharacterized protein</fullName>
    </submittedName>
</protein>
<dbReference type="Pfam" id="PF20567">
    <property type="entry name" value="DUF6776"/>
    <property type="match status" value="1"/>
</dbReference>
<accession>A0A3B0ZMI6</accession>
<proteinExistence type="predicted"/>
<dbReference type="EMBL" id="UOFP01000269">
    <property type="protein sequence ID" value="VAW89403.1"/>
    <property type="molecule type" value="Genomic_DNA"/>
</dbReference>
<sequence>MQILFFVMAVTAGYLAGYHWRDDEASLPHQLEQQQLALDAQKARVYELKIQVVQLTQRQKIDDAAIDEVRNLLKEQQQASLELREEIAFYRGIVSPSEVRSGILIQRVELTPLAAAQLFHYQVVLTQVLKNERVARGEVEITLSGVFEGRAHNIPLQDLDQQAKKLLKFRFKYFQMFEGDLQLPDGFSPHSIDVVVKPRHSNNSINESFPWPRLAVEEKI</sequence>
<evidence type="ECO:0000313" key="1">
    <source>
        <dbReference type="EMBL" id="VAW89403.1"/>
    </source>
</evidence>
<organism evidence="1">
    <name type="scientific">hydrothermal vent metagenome</name>
    <dbReference type="NCBI Taxonomy" id="652676"/>
    <lineage>
        <taxon>unclassified sequences</taxon>
        <taxon>metagenomes</taxon>
        <taxon>ecological metagenomes</taxon>
    </lineage>
</organism>
<name>A0A3B0ZMI6_9ZZZZ</name>
<dbReference type="InterPro" id="IPR046703">
    <property type="entry name" value="DUF6776"/>
</dbReference>
<reference evidence="1" key="1">
    <citation type="submission" date="2018-06" db="EMBL/GenBank/DDBJ databases">
        <authorList>
            <person name="Zhirakovskaya E."/>
        </authorList>
    </citation>
    <scope>NUCLEOTIDE SEQUENCE</scope>
</reference>
<gene>
    <name evidence="1" type="ORF">MNBD_GAMMA18-684</name>
</gene>
<dbReference type="AlphaFoldDB" id="A0A3B0ZMI6"/>